<feature type="transmembrane region" description="Helical" evidence="1">
    <location>
        <begin position="45"/>
        <end position="68"/>
    </location>
</feature>
<organism evidence="2 3">
    <name type="scientific">Penicillium roqueforti (strain FM164)</name>
    <dbReference type="NCBI Taxonomy" id="1365484"/>
    <lineage>
        <taxon>Eukaryota</taxon>
        <taxon>Fungi</taxon>
        <taxon>Dikarya</taxon>
        <taxon>Ascomycota</taxon>
        <taxon>Pezizomycotina</taxon>
        <taxon>Eurotiomycetes</taxon>
        <taxon>Eurotiomycetidae</taxon>
        <taxon>Eurotiales</taxon>
        <taxon>Aspergillaceae</taxon>
        <taxon>Penicillium</taxon>
    </lineage>
</organism>
<evidence type="ECO:0000256" key="1">
    <source>
        <dbReference type="SAM" id="Phobius"/>
    </source>
</evidence>
<keyword evidence="1" id="KW-1133">Transmembrane helix</keyword>
<protein>
    <submittedName>
        <fullName evidence="2">Genomic scaffold, ProqFM164S02</fullName>
    </submittedName>
</protein>
<evidence type="ECO:0000313" key="2">
    <source>
        <dbReference type="EMBL" id="CDM32571.1"/>
    </source>
</evidence>
<keyword evidence="3" id="KW-1185">Reference proteome</keyword>
<keyword evidence="1" id="KW-0812">Transmembrane</keyword>
<name>W6Q981_PENRF</name>
<evidence type="ECO:0000313" key="3">
    <source>
        <dbReference type="Proteomes" id="UP000030686"/>
    </source>
</evidence>
<gene>
    <name evidence="2" type="ORF">PROQFM164_S02g002722</name>
</gene>
<dbReference type="EMBL" id="HG792016">
    <property type="protein sequence ID" value="CDM32571.1"/>
    <property type="molecule type" value="Genomic_DNA"/>
</dbReference>
<dbReference type="Proteomes" id="UP000030686">
    <property type="component" value="Unassembled WGS sequence"/>
</dbReference>
<reference evidence="2" key="1">
    <citation type="journal article" date="2014" name="Nat. Commun.">
        <title>Multiple recent horizontal transfers of a large genomic region in cheese making fungi.</title>
        <authorList>
            <person name="Cheeseman K."/>
            <person name="Ropars J."/>
            <person name="Renault P."/>
            <person name="Dupont J."/>
            <person name="Gouzy J."/>
            <person name="Branca A."/>
            <person name="Abraham A.L."/>
            <person name="Ceppi M."/>
            <person name="Conseiller E."/>
            <person name="Debuchy R."/>
            <person name="Malagnac F."/>
            <person name="Goarin A."/>
            <person name="Silar P."/>
            <person name="Lacoste S."/>
            <person name="Sallet E."/>
            <person name="Bensimon A."/>
            <person name="Giraud T."/>
            <person name="Brygoo Y."/>
        </authorList>
    </citation>
    <scope>NUCLEOTIDE SEQUENCE [LARGE SCALE GENOMIC DNA]</scope>
    <source>
        <strain evidence="2">FM164</strain>
    </source>
</reference>
<dbReference type="STRING" id="1365484.W6Q981"/>
<feature type="transmembrane region" description="Helical" evidence="1">
    <location>
        <begin position="12"/>
        <end position="39"/>
    </location>
</feature>
<dbReference type="AlphaFoldDB" id="W6Q981"/>
<dbReference type="OrthoDB" id="4505711at2759"/>
<proteinExistence type="predicted"/>
<accession>W6Q981</accession>
<sequence length="87" mass="9951">MLARGMLPQEGCYAIGIIIGTLRFSYFIIYLLIFLIFHFPSSQQSIPYALAVIAFGRGSAIWYLYIIFQNSLSAFQKEKMTKEQDSV</sequence>
<keyword evidence="1" id="KW-0472">Membrane</keyword>